<sequence length="151" mass="16409">MDQNSTRNETTESESSKNSVKDIPKPIASSPRNNIQVSMVDLRGGNDPINVDTSEVNMEASMTTGDVMRAGGFGARDDISSILPVASDSTDFEATILDARNYEEPQGEVDRHGLGWTEGAEKTIVDARNCEQPQGEIHQQGLGWNEGAEKR</sequence>
<accession>A0A2P2NJJ3</accession>
<dbReference type="AlphaFoldDB" id="A0A2P2NJJ3"/>
<organism evidence="2">
    <name type="scientific">Rhizophora mucronata</name>
    <name type="common">Asiatic mangrove</name>
    <dbReference type="NCBI Taxonomy" id="61149"/>
    <lineage>
        <taxon>Eukaryota</taxon>
        <taxon>Viridiplantae</taxon>
        <taxon>Streptophyta</taxon>
        <taxon>Embryophyta</taxon>
        <taxon>Tracheophyta</taxon>
        <taxon>Spermatophyta</taxon>
        <taxon>Magnoliopsida</taxon>
        <taxon>eudicotyledons</taxon>
        <taxon>Gunneridae</taxon>
        <taxon>Pentapetalae</taxon>
        <taxon>rosids</taxon>
        <taxon>fabids</taxon>
        <taxon>Malpighiales</taxon>
        <taxon>Rhizophoraceae</taxon>
        <taxon>Rhizophora</taxon>
    </lineage>
</organism>
<evidence type="ECO:0000256" key="1">
    <source>
        <dbReference type="SAM" id="MobiDB-lite"/>
    </source>
</evidence>
<reference evidence="2" key="1">
    <citation type="submission" date="2018-02" db="EMBL/GenBank/DDBJ databases">
        <title>Rhizophora mucronata_Transcriptome.</title>
        <authorList>
            <person name="Meera S.P."/>
            <person name="Sreeshan A."/>
            <person name="Augustine A."/>
        </authorList>
    </citation>
    <scope>NUCLEOTIDE SEQUENCE</scope>
    <source>
        <tissue evidence="2">Leaf</tissue>
    </source>
</reference>
<evidence type="ECO:0000313" key="2">
    <source>
        <dbReference type="EMBL" id="MBX42580.1"/>
    </source>
</evidence>
<dbReference type="PANTHER" id="PTHR37250:SF1">
    <property type="entry name" value="OS05G0496000 PROTEIN"/>
    <property type="match status" value="1"/>
</dbReference>
<proteinExistence type="predicted"/>
<protein>
    <submittedName>
        <fullName evidence="2">Uncharacterized protein LOC105142253</fullName>
    </submittedName>
</protein>
<name>A0A2P2NJJ3_RHIMU</name>
<feature type="region of interest" description="Disordered" evidence="1">
    <location>
        <begin position="1"/>
        <end position="35"/>
    </location>
</feature>
<dbReference type="EMBL" id="GGEC01062096">
    <property type="protein sequence ID" value="MBX42580.1"/>
    <property type="molecule type" value="Transcribed_RNA"/>
</dbReference>
<dbReference type="PANTHER" id="PTHR37250">
    <property type="entry name" value="OS05G0496000 PROTEIN"/>
    <property type="match status" value="1"/>
</dbReference>